<accession>A0ABP7WP93</accession>
<comment type="caution">
    <text evidence="14">The sequence shown here is derived from an EMBL/GenBank/DDBJ whole genome shotgun (WGS) entry which is preliminary data.</text>
</comment>
<evidence type="ECO:0000256" key="4">
    <source>
        <dbReference type="ARBA" id="ARBA00010869"/>
    </source>
</evidence>
<keyword evidence="9 12" id="KW-0456">Lyase</keyword>
<dbReference type="InterPro" id="IPR001926">
    <property type="entry name" value="TrpB-like_PALP"/>
</dbReference>
<organism evidence="14 15">
    <name type="scientific">Mucilaginibacter panaciglaebae</name>
    <dbReference type="NCBI Taxonomy" id="502331"/>
    <lineage>
        <taxon>Bacteria</taxon>
        <taxon>Pseudomonadati</taxon>
        <taxon>Bacteroidota</taxon>
        <taxon>Sphingobacteriia</taxon>
        <taxon>Sphingobacteriales</taxon>
        <taxon>Sphingobacteriaceae</taxon>
        <taxon>Mucilaginibacter</taxon>
    </lineage>
</organism>
<dbReference type="SUPFAM" id="SSF53686">
    <property type="entry name" value="Tryptophan synthase beta subunit-like PLP-dependent enzymes"/>
    <property type="match status" value="1"/>
</dbReference>
<dbReference type="EC" id="4.3.1.19" evidence="12"/>
<keyword evidence="10 12" id="KW-0100">Branched-chain amino acid biosynthesis</keyword>
<evidence type="ECO:0000256" key="5">
    <source>
        <dbReference type="ARBA" id="ARBA00011881"/>
    </source>
</evidence>
<keyword evidence="7 12" id="KW-0412">Isoleucine biosynthesis</keyword>
<dbReference type="Pfam" id="PF00291">
    <property type="entry name" value="PALP"/>
    <property type="match status" value="1"/>
</dbReference>
<comment type="function">
    <text evidence="11 12">Catalyzes the anaerobic formation of alpha-ketobutyrate and ammonia from threonine in a two-step reaction. The first step involved a dehydration of threonine and a production of enamine intermediates (aminocrotonate), which tautomerizes to its imine form (iminobutyrate). Both intermediates are unstable and short-lived. The second step is the nonenzymatic hydrolysis of the enamine/imine intermediates to form 2-ketobutyrate and free ammonia. In the low water environment of the cell, the second step is accelerated by RidA.</text>
</comment>
<feature type="domain" description="ACT-like" evidence="13">
    <location>
        <begin position="329"/>
        <end position="403"/>
    </location>
</feature>
<evidence type="ECO:0000256" key="9">
    <source>
        <dbReference type="ARBA" id="ARBA00023239"/>
    </source>
</evidence>
<comment type="cofactor">
    <cofactor evidence="2 12">
        <name>pyridoxal 5'-phosphate</name>
        <dbReference type="ChEBI" id="CHEBI:597326"/>
    </cofactor>
</comment>
<evidence type="ECO:0000256" key="12">
    <source>
        <dbReference type="RuleBase" id="RU362012"/>
    </source>
</evidence>
<evidence type="ECO:0000256" key="8">
    <source>
        <dbReference type="ARBA" id="ARBA00022898"/>
    </source>
</evidence>
<evidence type="ECO:0000256" key="11">
    <source>
        <dbReference type="ARBA" id="ARBA00025527"/>
    </source>
</evidence>
<dbReference type="CDD" id="cd01562">
    <property type="entry name" value="Thr-dehyd"/>
    <property type="match status" value="1"/>
</dbReference>
<dbReference type="InterPro" id="IPR011820">
    <property type="entry name" value="IlvA"/>
</dbReference>
<dbReference type="NCBIfam" id="NF006390">
    <property type="entry name" value="PRK08639.1"/>
    <property type="match status" value="1"/>
</dbReference>
<dbReference type="EMBL" id="BAABCV010000004">
    <property type="protein sequence ID" value="GAA4093484.1"/>
    <property type="molecule type" value="Genomic_DNA"/>
</dbReference>
<protein>
    <recommendedName>
        <fullName evidence="12">L-threonine dehydratase</fullName>
        <ecNumber evidence="12">4.3.1.19</ecNumber>
    </recommendedName>
    <alternativeName>
        <fullName evidence="12">Threonine deaminase</fullName>
    </alternativeName>
</protein>
<dbReference type="SUPFAM" id="SSF55021">
    <property type="entry name" value="ACT-like"/>
    <property type="match status" value="1"/>
</dbReference>
<reference evidence="15" key="1">
    <citation type="journal article" date="2019" name="Int. J. Syst. Evol. Microbiol.">
        <title>The Global Catalogue of Microorganisms (GCM) 10K type strain sequencing project: providing services to taxonomists for standard genome sequencing and annotation.</title>
        <authorList>
            <consortium name="The Broad Institute Genomics Platform"/>
            <consortium name="The Broad Institute Genome Sequencing Center for Infectious Disease"/>
            <person name="Wu L."/>
            <person name="Ma J."/>
        </authorList>
    </citation>
    <scope>NUCLEOTIDE SEQUENCE [LARGE SCALE GENOMIC DNA]</scope>
    <source>
        <strain evidence="15">JCM 17085</strain>
    </source>
</reference>
<keyword evidence="6 12" id="KW-0028">Amino-acid biosynthesis</keyword>
<evidence type="ECO:0000256" key="10">
    <source>
        <dbReference type="ARBA" id="ARBA00023304"/>
    </source>
</evidence>
<evidence type="ECO:0000256" key="7">
    <source>
        <dbReference type="ARBA" id="ARBA00022624"/>
    </source>
</evidence>
<dbReference type="InterPro" id="IPR050147">
    <property type="entry name" value="Ser/Thr_Dehydratase"/>
</dbReference>
<comment type="pathway">
    <text evidence="3 12">Amino-acid biosynthesis; L-isoleucine biosynthesis; 2-oxobutanoate from L-threonine: step 1/1.</text>
</comment>
<dbReference type="InterPro" id="IPR045865">
    <property type="entry name" value="ACT-like_dom_sf"/>
</dbReference>
<dbReference type="PROSITE" id="PS51672">
    <property type="entry name" value="ACT_LIKE"/>
    <property type="match status" value="1"/>
</dbReference>
<keyword evidence="15" id="KW-1185">Reference proteome</keyword>
<name>A0ABP7WP93_9SPHI</name>
<evidence type="ECO:0000256" key="2">
    <source>
        <dbReference type="ARBA" id="ARBA00001933"/>
    </source>
</evidence>
<comment type="catalytic activity">
    <reaction evidence="1 12">
        <text>L-threonine = 2-oxobutanoate + NH4(+)</text>
        <dbReference type="Rhea" id="RHEA:22108"/>
        <dbReference type="ChEBI" id="CHEBI:16763"/>
        <dbReference type="ChEBI" id="CHEBI:28938"/>
        <dbReference type="ChEBI" id="CHEBI:57926"/>
        <dbReference type="EC" id="4.3.1.19"/>
    </reaction>
</comment>
<comment type="similarity">
    <text evidence="4 12">Belongs to the serine/threonine dehydratase family.</text>
</comment>
<proteinExistence type="inferred from homology"/>
<dbReference type="Pfam" id="PF00585">
    <property type="entry name" value="Thr_dehydrat_C"/>
    <property type="match status" value="1"/>
</dbReference>
<evidence type="ECO:0000313" key="14">
    <source>
        <dbReference type="EMBL" id="GAA4093484.1"/>
    </source>
</evidence>
<dbReference type="Proteomes" id="UP001500841">
    <property type="component" value="Unassembled WGS sequence"/>
</dbReference>
<comment type="subunit">
    <text evidence="5 12">Homotetramer.</text>
</comment>
<dbReference type="InterPro" id="IPR001721">
    <property type="entry name" value="TD_ACT-like"/>
</dbReference>
<evidence type="ECO:0000256" key="3">
    <source>
        <dbReference type="ARBA" id="ARBA00004810"/>
    </source>
</evidence>
<evidence type="ECO:0000256" key="6">
    <source>
        <dbReference type="ARBA" id="ARBA00022605"/>
    </source>
</evidence>
<dbReference type="PROSITE" id="PS00165">
    <property type="entry name" value="DEHYDRATASE_SER_THR"/>
    <property type="match status" value="1"/>
</dbReference>
<dbReference type="InterPro" id="IPR036052">
    <property type="entry name" value="TrpB-like_PALP_sf"/>
</dbReference>
<evidence type="ECO:0000313" key="15">
    <source>
        <dbReference type="Proteomes" id="UP001500841"/>
    </source>
</evidence>
<evidence type="ECO:0000259" key="13">
    <source>
        <dbReference type="PROSITE" id="PS51672"/>
    </source>
</evidence>
<gene>
    <name evidence="12 14" type="primary">ilvA</name>
    <name evidence="14" type="ORF">GCM10022392_14950</name>
</gene>
<dbReference type="InterPro" id="IPR000634">
    <property type="entry name" value="Ser/Thr_deHydtase_PyrdxlP-BS"/>
</dbReference>
<sequence length="412" mass="45592">MNAELDFETAARRLANVVKHTPLIYNPRLSEKYGAEIYLKREDLQVVRSYKLRGAYNMISQLSADELSRGVVCASAGNHAQGVAFSCDKLGTRGVIFMPEITPKQKVQQTEMFGNGNVELVLVGDTFDDCLKEALTYTEKHQMTFIPPFDNYSIIEGQGTVGVEIYQDLPGADVIIMPIGGGGLAAGAGTYLKQKNQNIKILGVEPLGAPSMLEAFKHGGPVTLPEINRFVDGASVKRVGNLTYQLCVNTLDDVKLVAEGKVCTTILKLYNEEAIVVEPAGALSVAALDECKDQIKGKKVVCVVSGGNNDIARMQEIKEKSLLYEGLKHYFIVRFPQRPGALKLFVNNVLGPHDDITRFEFIKKTEKEQGPALVGIELANKDDYDGLLRRFEEHRFEVIELNKEQTLFEYLV</sequence>
<dbReference type="Gene3D" id="3.40.50.1100">
    <property type="match status" value="2"/>
</dbReference>
<dbReference type="PANTHER" id="PTHR48078">
    <property type="entry name" value="THREONINE DEHYDRATASE, MITOCHONDRIAL-RELATED"/>
    <property type="match status" value="1"/>
</dbReference>
<dbReference type="RefSeq" id="WP_345102417.1">
    <property type="nucleotide sequence ID" value="NZ_BAABCV010000004.1"/>
</dbReference>
<keyword evidence="8 12" id="KW-0663">Pyridoxal phosphate</keyword>
<dbReference type="PANTHER" id="PTHR48078:SF11">
    <property type="entry name" value="THREONINE DEHYDRATASE, MITOCHONDRIAL"/>
    <property type="match status" value="1"/>
</dbReference>
<evidence type="ECO:0000256" key="1">
    <source>
        <dbReference type="ARBA" id="ARBA00001274"/>
    </source>
</evidence>
<dbReference type="NCBIfam" id="TIGR02079">
    <property type="entry name" value="THD1"/>
    <property type="match status" value="1"/>
</dbReference>